<dbReference type="RefSeq" id="WP_177135224.1">
    <property type="nucleotide sequence ID" value="NZ_VYGV01000006.1"/>
</dbReference>
<dbReference type="Proteomes" id="UP000545507">
    <property type="component" value="Unassembled WGS sequence"/>
</dbReference>
<sequence length="306" mass="30800">MTQKFSNNARTVLAAGISASETSLSVQSGDGDLFPVADTDTGPLFSVDDWFKLFITDVSGQIEIVGVRTRAGGSDVMSNVVRALDGTTARIWGVGAVAYQAFSANDLVSAISNAEAALLAAQEAETVATNALALVSGGSIPPGVIAYWPAATPPVGWFIRNGQAVSRADNPLLFAIIGTDHGIGDGTTTFNLPNDVTNNRFIRASGGALAVGAIQAPVNLTHTHAASSGSTGAHTHTQGQVGTVASGSYNLASGGVGITIVSSVGSSSANTSSAGSHAHTVSVTSSGDATEARPYARAYLPIIKGG</sequence>
<feature type="compositionally biased region" description="Polar residues" evidence="1">
    <location>
        <begin position="279"/>
        <end position="288"/>
    </location>
</feature>
<dbReference type="InterPro" id="IPR037053">
    <property type="entry name" value="Phage_tail_collar_dom_sf"/>
</dbReference>
<comment type="caution">
    <text evidence="3">The sequence shown here is derived from an EMBL/GenBank/DDBJ whole genome shotgun (WGS) entry which is preliminary data.</text>
</comment>
<keyword evidence="4" id="KW-1185">Reference proteome</keyword>
<protein>
    <submittedName>
        <fullName evidence="3">Tail fiber protein</fullName>
    </submittedName>
</protein>
<accession>A0A7Y8KXK1</accession>
<dbReference type="InterPro" id="IPR011083">
    <property type="entry name" value="Phage_tail_collar_dom"/>
</dbReference>
<dbReference type="SUPFAM" id="SSF88874">
    <property type="entry name" value="Receptor-binding domain of short tail fibre protein gp12"/>
    <property type="match status" value="1"/>
</dbReference>
<dbReference type="EMBL" id="VYGV01000006">
    <property type="protein sequence ID" value="NWF45376.1"/>
    <property type="molecule type" value="Genomic_DNA"/>
</dbReference>
<dbReference type="Gene3D" id="3.90.1340.10">
    <property type="entry name" value="Phage tail collar domain"/>
    <property type="match status" value="1"/>
</dbReference>
<gene>
    <name evidence="3" type="ORF">F3K02_08965</name>
</gene>
<name>A0A7Y8KXK1_9BURK</name>
<feature type="region of interest" description="Disordered" evidence="1">
    <location>
        <begin position="269"/>
        <end position="288"/>
    </location>
</feature>
<evidence type="ECO:0000313" key="4">
    <source>
        <dbReference type="Proteomes" id="UP000545507"/>
    </source>
</evidence>
<dbReference type="Pfam" id="PF07484">
    <property type="entry name" value="Collar"/>
    <property type="match status" value="1"/>
</dbReference>
<evidence type="ECO:0000313" key="3">
    <source>
        <dbReference type="EMBL" id="NWF45376.1"/>
    </source>
</evidence>
<organism evidence="3 4">
    <name type="scientific">Hydrogenophaga aromaticivorans</name>
    <dbReference type="NCBI Taxonomy" id="2610898"/>
    <lineage>
        <taxon>Bacteria</taxon>
        <taxon>Pseudomonadati</taxon>
        <taxon>Pseudomonadota</taxon>
        <taxon>Betaproteobacteria</taxon>
        <taxon>Burkholderiales</taxon>
        <taxon>Comamonadaceae</taxon>
        <taxon>Hydrogenophaga</taxon>
    </lineage>
</organism>
<dbReference type="AlphaFoldDB" id="A0A7Y8KXK1"/>
<evidence type="ECO:0000259" key="2">
    <source>
        <dbReference type="Pfam" id="PF07484"/>
    </source>
</evidence>
<proteinExistence type="predicted"/>
<evidence type="ECO:0000256" key="1">
    <source>
        <dbReference type="SAM" id="MobiDB-lite"/>
    </source>
</evidence>
<feature type="domain" description="Phage tail collar" evidence="2">
    <location>
        <begin position="143"/>
        <end position="194"/>
    </location>
</feature>
<reference evidence="3 4" key="1">
    <citation type="submission" date="2019-09" db="EMBL/GenBank/DDBJ databases">
        <title>Hydrogenophaga aromatica sp. nov., isolated from a para-xylene-degrading enrichment culture.</title>
        <authorList>
            <person name="Tancsics A."/>
            <person name="Banerjee S."/>
        </authorList>
    </citation>
    <scope>NUCLEOTIDE SEQUENCE [LARGE SCALE GENOMIC DNA]</scope>
    <source>
        <strain evidence="3 4">D2P1</strain>
    </source>
</reference>